<evidence type="ECO:0000256" key="9">
    <source>
        <dbReference type="RuleBase" id="RU363013"/>
    </source>
</evidence>
<proteinExistence type="inferred from homology"/>
<keyword evidence="7 8" id="KW-0413">Isomerase</keyword>
<feature type="binding site" evidence="8">
    <location>
        <position position="215"/>
    </location>
    <ligand>
        <name>substrate</name>
    </ligand>
</feature>
<dbReference type="eggNOG" id="COG0149">
    <property type="taxonomic scope" value="Bacteria"/>
</dbReference>
<evidence type="ECO:0000256" key="2">
    <source>
        <dbReference type="ARBA" id="ARBA00004939"/>
    </source>
</evidence>
<comment type="pathway">
    <text evidence="2">Carbohydrate metabolism; erythritol degradation.</text>
</comment>
<sequence>MTRRKPVVAANWKMNGSRHLVDSLLQQIKQSGVDQQLDVVLSPPATLYSYVDDAIKQLELNVILAAQNINELDSGAYTGEISAHLAKESGCKWVICGHSERRSLFNESSKVTAQKFIKAQSLGMKPVLCVGETTEEHEQGKTYSRLTAQIETILHLGGIDAIKDCIIAYEPIWAVGTGKPASPKLAQEVHRFIRGMISAICPETAQSIRILYGGSVTPDNVDSMFKQPDIDGGLIGGASLVPEKFIKICQAALVN</sequence>
<dbReference type="InterPro" id="IPR035990">
    <property type="entry name" value="TIM_sf"/>
</dbReference>
<keyword evidence="5 8" id="KW-0963">Cytoplasm</keyword>
<evidence type="ECO:0000313" key="10">
    <source>
        <dbReference type="EMBL" id="EWH08534.1"/>
    </source>
</evidence>
<comment type="caution">
    <text evidence="10">The sequence shown here is derived from an EMBL/GenBank/DDBJ whole genome shotgun (WGS) entry which is preliminary data.</text>
</comment>
<evidence type="ECO:0000256" key="3">
    <source>
        <dbReference type="ARBA" id="ARBA00007422"/>
    </source>
</evidence>
<dbReference type="Pfam" id="PF00121">
    <property type="entry name" value="TIM"/>
    <property type="match status" value="1"/>
</dbReference>
<comment type="similarity">
    <text evidence="3 8 9">Belongs to the triosephosphate isomerase family.</text>
</comment>
<dbReference type="Proteomes" id="UP000019276">
    <property type="component" value="Unassembled WGS sequence"/>
</dbReference>
<comment type="function">
    <text evidence="8">Involved in the gluconeogenesis. Catalyzes stereospecifically the conversion of dihydroxyacetone phosphate (DHAP) to D-glyceraldehyde-3-phosphate (G3P).</text>
</comment>
<evidence type="ECO:0000256" key="5">
    <source>
        <dbReference type="ARBA" id="ARBA00022490"/>
    </source>
</evidence>
<name>W7Q6X6_9ALTE</name>
<dbReference type="InterPro" id="IPR020861">
    <property type="entry name" value="Triosephosphate_isomerase_AS"/>
</dbReference>
<dbReference type="InterPro" id="IPR022896">
    <property type="entry name" value="TrioseP_Isoase_bac/euk"/>
</dbReference>
<dbReference type="UniPathway" id="UPA00138"/>
<dbReference type="CDD" id="cd00311">
    <property type="entry name" value="TIM"/>
    <property type="match status" value="1"/>
</dbReference>
<dbReference type="FunFam" id="3.20.20.70:FF:000016">
    <property type="entry name" value="Triosephosphate isomerase"/>
    <property type="match status" value="1"/>
</dbReference>
<dbReference type="RefSeq" id="WP_035016130.1">
    <property type="nucleotide sequence ID" value="NZ_ARZY01000044.1"/>
</dbReference>
<dbReference type="PROSITE" id="PS00171">
    <property type="entry name" value="TIM_1"/>
    <property type="match status" value="1"/>
</dbReference>
<evidence type="ECO:0000256" key="4">
    <source>
        <dbReference type="ARBA" id="ARBA00022432"/>
    </source>
</evidence>
<dbReference type="GO" id="GO:0046166">
    <property type="term" value="P:glyceraldehyde-3-phosphate biosynthetic process"/>
    <property type="evidence" value="ECO:0007669"/>
    <property type="project" value="TreeGrafter"/>
</dbReference>
<comment type="subcellular location">
    <subcellularLocation>
        <location evidence="8 9">Cytoplasm</location>
    </subcellularLocation>
</comment>
<comment type="catalytic activity">
    <reaction evidence="8 9">
        <text>D-glyceraldehyde 3-phosphate = dihydroxyacetone phosphate</text>
        <dbReference type="Rhea" id="RHEA:18585"/>
        <dbReference type="ChEBI" id="CHEBI:57642"/>
        <dbReference type="ChEBI" id="CHEBI:59776"/>
        <dbReference type="EC" id="5.3.1.1"/>
    </reaction>
</comment>
<keyword evidence="11" id="KW-1185">Reference proteome</keyword>
<reference evidence="10 11" key="1">
    <citation type="journal article" date="2014" name="Genome Announc.">
        <title>Draft Genome Sequence of the Agar-Degrading Bacterium Catenovulum sp. Strain DS-2, Isolated from Intestines of Haliotis diversicolor.</title>
        <authorList>
            <person name="Shan D."/>
            <person name="Li X."/>
            <person name="Gu Z."/>
            <person name="Wei G."/>
            <person name="Gao Z."/>
            <person name="Shao Z."/>
        </authorList>
    </citation>
    <scope>NUCLEOTIDE SEQUENCE [LARGE SCALE GENOMIC DNA]</scope>
    <source>
        <strain evidence="10 11">DS-2</strain>
    </source>
</reference>
<dbReference type="AlphaFoldDB" id="W7Q6X6"/>
<dbReference type="GO" id="GO:0006096">
    <property type="term" value="P:glycolytic process"/>
    <property type="evidence" value="ECO:0007669"/>
    <property type="project" value="UniProtKB-UniRule"/>
</dbReference>
<comment type="pathway">
    <text evidence="1 8 9">Carbohydrate degradation; glycolysis; D-glyceraldehyde 3-phosphate from glycerone phosphate: step 1/1.</text>
</comment>
<evidence type="ECO:0000256" key="1">
    <source>
        <dbReference type="ARBA" id="ARBA00004680"/>
    </source>
</evidence>
<dbReference type="GO" id="GO:0005829">
    <property type="term" value="C:cytosol"/>
    <property type="evidence" value="ECO:0007669"/>
    <property type="project" value="TreeGrafter"/>
</dbReference>
<dbReference type="InterPro" id="IPR000652">
    <property type="entry name" value="Triosephosphate_isomerase"/>
</dbReference>
<keyword evidence="6 8" id="KW-0324">Glycolysis</keyword>
<dbReference type="OrthoDB" id="9809429at2"/>
<dbReference type="NCBIfam" id="TIGR00419">
    <property type="entry name" value="tim"/>
    <property type="match status" value="1"/>
</dbReference>
<feature type="binding site" evidence="8">
    <location>
        <begin position="11"/>
        <end position="13"/>
    </location>
    <ligand>
        <name>substrate</name>
    </ligand>
</feature>
<dbReference type="STRING" id="1328313.DS2_17041"/>
<organism evidence="10 11">
    <name type="scientific">Catenovulum agarivorans DS-2</name>
    <dbReference type="NCBI Taxonomy" id="1328313"/>
    <lineage>
        <taxon>Bacteria</taxon>
        <taxon>Pseudomonadati</taxon>
        <taxon>Pseudomonadota</taxon>
        <taxon>Gammaproteobacteria</taxon>
        <taxon>Alteromonadales</taxon>
        <taxon>Alteromonadaceae</taxon>
        <taxon>Catenovulum</taxon>
    </lineage>
</organism>
<dbReference type="EMBL" id="ARZY01000044">
    <property type="protein sequence ID" value="EWH08534.1"/>
    <property type="molecule type" value="Genomic_DNA"/>
</dbReference>
<dbReference type="EC" id="5.3.1.1" evidence="8 9"/>
<dbReference type="GO" id="GO:0004807">
    <property type="term" value="F:triose-phosphate isomerase activity"/>
    <property type="evidence" value="ECO:0007669"/>
    <property type="project" value="UniProtKB-UniRule"/>
</dbReference>
<accession>W7Q6X6</accession>
<dbReference type="GO" id="GO:0019563">
    <property type="term" value="P:glycerol catabolic process"/>
    <property type="evidence" value="ECO:0007669"/>
    <property type="project" value="TreeGrafter"/>
</dbReference>
<dbReference type="PATRIC" id="fig|1328313.3.peg.3483"/>
<dbReference type="PANTHER" id="PTHR21139">
    <property type="entry name" value="TRIOSEPHOSPHATE ISOMERASE"/>
    <property type="match status" value="1"/>
</dbReference>
<dbReference type="Gene3D" id="3.20.20.70">
    <property type="entry name" value="Aldolase class I"/>
    <property type="match status" value="1"/>
</dbReference>
<dbReference type="SUPFAM" id="SSF51351">
    <property type="entry name" value="Triosephosphate isomerase (TIM)"/>
    <property type="match status" value="1"/>
</dbReference>
<comment type="subunit">
    <text evidence="8 9">Homodimer.</text>
</comment>
<keyword evidence="4 8" id="KW-0312">Gluconeogenesis</keyword>
<gene>
    <name evidence="8" type="primary">tpiA</name>
    <name evidence="10" type="ORF">DS2_17041</name>
</gene>
<evidence type="ECO:0000256" key="8">
    <source>
        <dbReference type="HAMAP-Rule" id="MF_00147"/>
    </source>
</evidence>
<dbReference type="HAMAP" id="MF_00147_B">
    <property type="entry name" value="TIM_B"/>
    <property type="match status" value="1"/>
</dbReference>
<dbReference type="PANTHER" id="PTHR21139:SF42">
    <property type="entry name" value="TRIOSEPHOSPHATE ISOMERASE"/>
    <property type="match status" value="1"/>
</dbReference>
<comment type="pathway">
    <text evidence="8 9">Carbohydrate biosynthesis; gluconeogenesis.</text>
</comment>
<dbReference type="PROSITE" id="PS51440">
    <property type="entry name" value="TIM_2"/>
    <property type="match status" value="1"/>
</dbReference>
<evidence type="ECO:0000256" key="6">
    <source>
        <dbReference type="ARBA" id="ARBA00023152"/>
    </source>
</evidence>
<dbReference type="UniPathway" id="UPA00109">
    <property type="reaction ID" value="UER00189"/>
</dbReference>
<feature type="active site" description="Electrophile" evidence="8">
    <location>
        <position position="98"/>
    </location>
</feature>
<feature type="binding site" evidence="8">
    <location>
        <position position="176"/>
    </location>
    <ligand>
        <name>substrate</name>
    </ligand>
</feature>
<dbReference type="InterPro" id="IPR013785">
    <property type="entry name" value="Aldolase_TIM"/>
</dbReference>
<evidence type="ECO:0000313" key="11">
    <source>
        <dbReference type="Proteomes" id="UP000019276"/>
    </source>
</evidence>
<dbReference type="GO" id="GO:0006094">
    <property type="term" value="P:gluconeogenesis"/>
    <property type="evidence" value="ECO:0007669"/>
    <property type="project" value="UniProtKB-UniRule"/>
</dbReference>
<feature type="binding site" evidence="8">
    <location>
        <begin position="236"/>
        <end position="237"/>
    </location>
    <ligand>
        <name>substrate</name>
    </ligand>
</feature>
<evidence type="ECO:0000256" key="7">
    <source>
        <dbReference type="ARBA" id="ARBA00023235"/>
    </source>
</evidence>
<protein>
    <recommendedName>
        <fullName evidence="8 9">Triosephosphate isomerase</fullName>
        <shortName evidence="8">TIM</shortName>
        <shortName evidence="8">TPI</shortName>
        <ecNumber evidence="8 9">5.3.1.1</ecNumber>
    </recommendedName>
    <alternativeName>
        <fullName evidence="8">Triose-phosphate isomerase</fullName>
    </alternativeName>
</protein>
<feature type="active site" description="Proton acceptor" evidence="8">
    <location>
        <position position="170"/>
    </location>
</feature>